<name>A0A2T2P7R9_CORCC</name>
<protein>
    <submittedName>
        <fullName evidence="1">Uncharacterized protein</fullName>
    </submittedName>
</protein>
<evidence type="ECO:0000313" key="2">
    <source>
        <dbReference type="Proteomes" id="UP000240883"/>
    </source>
</evidence>
<dbReference type="EMBL" id="KZ678129">
    <property type="protein sequence ID" value="PSN73717.1"/>
    <property type="molecule type" value="Genomic_DNA"/>
</dbReference>
<accession>A0A2T2P7R9</accession>
<keyword evidence="2" id="KW-1185">Reference proteome</keyword>
<dbReference type="AlphaFoldDB" id="A0A2T2P7R9"/>
<organism evidence="1 2">
    <name type="scientific">Corynespora cassiicola Philippines</name>
    <dbReference type="NCBI Taxonomy" id="1448308"/>
    <lineage>
        <taxon>Eukaryota</taxon>
        <taxon>Fungi</taxon>
        <taxon>Dikarya</taxon>
        <taxon>Ascomycota</taxon>
        <taxon>Pezizomycotina</taxon>
        <taxon>Dothideomycetes</taxon>
        <taxon>Pleosporomycetidae</taxon>
        <taxon>Pleosporales</taxon>
        <taxon>Corynesporascaceae</taxon>
        <taxon>Corynespora</taxon>
    </lineage>
</organism>
<dbReference type="Proteomes" id="UP000240883">
    <property type="component" value="Unassembled WGS sequence"/>
</dbReference>
<reference evidence="1 2" key="1">
    <citation type="journal article" date="2018" name="Front. Microbiol.">
        <title>Genome-Wide Analysis of Corynespora cassiicola Leaf Fall Disease Putative Effectors.</title>
        <authorList>
            <person name="Lopez D."/>
            <person name="Ribeiro S."/>
            <person name="Label P."/>
            <person name="Fumanal B."/>
            <person name="Venisse J.S."/>
            <person name="Kohler A."/>
            <person name="de Oliveira R.R."/>
            <person name="Labutti K."/>
            <person name="Lipzen A."/>
            <person name="Lail K."/>
            <person name="Bauer D."/>
            <person name="Ohm R.A."/>
            <person name="Barry K.W."/>
            <person name="Spatafora J."/>
            <person name="Grigoriev I.V."/>
            <person name="Martin F.M."/>
            <person name="Pujade-Renaud V."/>
        </authorList>
    </citation>
    <scope>NUCLEOTIDE SEQUENCE [LARGE SCALE GENOMIC DNA]</scope>
    <source>
        <strain evidence="1 2">Philippines</strain>
    </source>
</reference>
<gene>
    <name evidence="1" type="ORF">BS50DRAFT_193814</name>
</gene>
<sequence>MARITPRPHPIQLGSTTTSTERLLLGFYKNFSGRTTGLHKMERATRPLSHRQRCSRAAPHSLEYTTLSACRMASCARCARPLPPSRLDLHEIIPVDSINHIGPRSPDVEQFNPLLASAISLCPATIFPGSQLACCSRRPLRPKALSAPEF</sequence>
<evidence type="ECO:0000313" key="1">
    <source>
        <dbReference type="EMBL" id="PSN73717.1"/>
    </source>
</evidence>
<proteinExistence type="predicted"/>